<evidence type="ECO:0000313" key="7">
    <source>
        <dbReference type="Proteomes" id="UP001154282"/>
    </source>
</evidence>
<dbReference type="SUPFAM" id="SSF51161">
    <property type="entry name" value="Trimeric LpxA-like enzymes"/>
    <property type="match status" value="1"/>
</dbReference>
<dbReference type="Gene3D" id="2.160.10.10">
    <property type="entry name" value="Hexapeptide repeat proteins"/>
    <property type="match status" value="1"/>
</dbReference>
<evidence type="ECO:0000256" key="3">
    <source>
        <dbReference type="ARBA" id="ARBA00022679"/>
    </source>
</evidence>
<organism evidence="6 7">
    <name type="scientific">Linum tenue</name>
    <dbReference type="NCBI Taxonomy" id="586396"/>
    <lineage>
        <taxon>Eukaryota</taxon>
        <taxon>Viridiplantae</taxon>
        <taxon>Streptophyta</taxon>
        <taxon>Embryophyta</taxon>
        <taxon>Tracheophyta</taxon>
        <taxon>Spermatophyta</taxon>
        <taxon>Magnoliopsida</taxon>
        <taxon>eudicotyledons</taxon>
        <taxon>Gunneridae</taxon>
        <taxon>Pentapetalae</taxon>
        <taxon>rosids</taxon>
        <taxon>fabids</taxon>
        <taxon>Malpighiales</taxon>
        <taxon>Linaceae</taxon>
        <taxon>Linum</taxon>
    </lineage>
</organism>
<dbReference type="AlphaFoldDB" id="A0AAV0PAS9"/>
<dbReference type="EMBL" id="CAMGYJ010000008">
    <property type="protein sequence ID" value="CAI0468129.1"/>
    <property type="molecule type" value="Genomic_DNA"/>
</dbReference>
<evidence type="ECO:0000313" key="6">
    <source>
        <dbReference type="EMBL" id="CAI0468129.1"/>
    </source>
</evidence>
<dbReference type="PANTHER" id="PTHR43378">
    <property type="entry name" value="UDP-3-O-ACYLGLUCOSAMINE N-ACYLTRANSFERASE"/>
    <property type="match status" value="1"/>
</dbReference>
<proteinExistence type="predicted"/>
<dbReference type="Proteomes" id="UP001154282">
    <property type="component" value="Unassembled WGS sequence"/>
</dbReference>
<dbReference type="InterPro" id="IPR018357">
    <property type="entry name" value="Hexapep_transf_CS"/>
</dbReference>
<dbReference type="GO" id="GO:0009245">
    <property type="term" value="P:lipid A biosynthetic process"/>
    <property type="evidence" value="ECO:0007669"/>
    <property type="project" value="UniProtKB-KW"/>
</dbReference>
<sequence length="256" mass="26944">MPLLSSASGQQQKELPSLIILKSEAGEPRNSLEDGSAKYEGEFSKWNNGGGVFHSLACIDPTAVIEVGAIVHSKAMVGANVHIGSGAVIGPAVSIGGSTKIGYNAVLSNCSIGDSCAVYNGVCIGQDGFGFFVDDQGNMVKKPQLLNVRIGNNVEIGANSCVDRGRLLIMWSLEGAALSVDKSELQVLQRDYVTLGGRVAVRDHVSVASKVRLAANSCVTKDISEPGDYAGFPAVPAREWRRQVANQRRISKQGGS</sequence>
<accession>A0AAV0PAS9</accession>
<dbReference type="PANTHER" id="PTHR43378:SF2">
    <property type="entry name" value="UDP-3-O-ACYLGLUCOSAMINE N-ACYLTRANSFERASE 1, MITOCHONDRIAL-RELATED"/>
    <property type="match status" value="1"/>
</dbReference>
<keyword evidence="7" id="KW-1185">Reference proteome</keyword>
<dbReference type="InterPro" id="IPR011004">
    <property type="entry name" value="Trimer_LpxA-like_sf"/>
</dbReference>
<dbReference type="InterPro" id="IPR007691">
    <property type="entry name" value="LpxD"/>
</dbReference>
<keyword evidence="5" id="KW-0012">Acyltransferase</keyword>
<protein>
    <submittedName>
        <fullName evidence="6">Uncharacterized protein</fullName>
    </submittedName>
</protein>
<evidence type="ECO:0000256" key="5">
    <source>
        <dbReference type="ARBA" id="ARBA00023315"/>
    </source>
</evidence>
<evidence type="ECO:0000256" key="1">
    <source>
        <dbReference type="ARBA" id="ARBA00022516"/>
    </source>
</evidence>
<keyword evidence="1" id="KW-0444">Lipid biosynthesis</keyword>
<dbReference type="GO" id="GO:0016410">
    <property type="term" value="F:N-acyltransferase activity"/>
    <property type="evidence" value="ECO:0007669"/>
    <property type="project" value="InterPro"/>
</dbReference>
<keyword evidence="3" id="KW-0808">Transferase</keyword>
<keyword evidence="2" id="KW-0441">Lipid A biosynthesis</keyword>
<keyword evidence="4" id="KW-0443">Lipid metabolism</keyword>
<reference evidence="6" key="1">
    <citation type="submission" date="2022-08" db="EMBL/GenBank/DDBJ databases">
        <authorList>
            <person name="Gutierrez-Valencia J."/>
        </authorList>
    </citation>
    <scope>NUCLEOTIDE SEQUENCE</scope>
</reference>
<gene>
    <name evidence="6" type="ORF">LITE_LOCUS37694</name>
</gene>
<evidence type="ECO:0000256" key="2">
    <source>
        <dbReference type="ARBA" id="ARBA00022556"/>
    </source>
</evidence>
<evidence type="ECO:0000256" key="4">
    <source>
        <dbReference type="ARBA" id="ARBA00023098"/>
    </source>
</evidence>
<dbReference type="GO" id="GO:0016020">
    <property type="term" value="C:membrane"/>
    <property type="evidence" value="ECO:0007669"/>
    <property type="project" value="GOC"/>
</dbReference>
<dbReference type="PROSITE" id="PS00101">
    <property type="entry name" value="HEXAPEP_TRANSFERASES"/>
    <property type="match status" value="1"/>
</dbReference>
<name>A0AAV0PAS9_9ROSI</name>
<comment type="caution">
    <text evidence="6">The sequence shown here is derived from an EMBL/GenBank/DDBJ whole genome shotgun (WGS) entry which is preliminary data.</text>
</comment>